<evidence type="ECO:0000256" key="1">
    <source>
        <dbReference type="SAM" id="MobiDB-lite"/>
    </source>
</evidence>
<accession>A0A2I7KBV6</accession>
<dbReference type="RefSeq" id="WP_102883930.1">
    <property type="nucleotide sequence ID" value="NZ_CP010725.1"/>
</dbReference>
<evidence type="ECO:0000313" key="3">
    <source>
        <dbReference type="Proteomes" id="UP000236447"/>
    </source>
</evidence>
<feature type="region of interest" description="Disordered" evidence="1">
    <location>
        <begin position="224"/>
        <end position="244"/>
    </location>
</feature>
<reference evidence="2 3" key="2">
    <citation type="journal article" date="2017" name="Genome Biol. Evol.">
        <title>Trajectories and Drivers of Genome Evolution in Surface-Associated Marine Phaeobacter.</title>
        <authorList>
            <person name="Freese H.M."/>
            <person name="Sikorski J."/>
            <person name="Bunk B."/>
            <person name="Scheuner C."/>
            <person name="Meier-Kolthoff J.P."/>
            <person name="Sproer C."/>
            <person name="Gram L."/>
            <person name="Overmann J."/>
        </authorList>
    </citation>
    <scope>NUCLEOTIDE SEQUENCE [LARGE SCALE GENOMIC DNA]</scope>
    <source>
        <strain evidence="2 3">P88</strain>
    </source>
</reference>
<sequence>MPETSELTDLESDVARDRVALSKSLDTLAVSLSPDRIATQVSATASHYGGEISQQLWSTARANPAALALVGTGIALLMSGAGQRRESGPRPQPDAPTRTPATRAIQPVGSKGPSAKRLRAALDHGLDKLPPKARKQIRKARLAAIHIQEDLERRAAKLSRASQEGVAAQPLVAGGLAFGLGAIAAALLPQTRQEDALLGEKRDALMAEARDILQQEMRSLANKGETALHEQVSKGRDALHASLN</sequence>
<gene>
    <name evidence="2" type="ORF">PhaeoP88_02745</name>
</gene>
<feature type="compositionally biased region" description="Basic and acidic residues" evidence="1">
    <location>
        <begin position="226"/>
        <end position="244"/>
    </location>
</feature>
<reference evidence="2 3" key="1">
    <citation type="journal article" date="2017" name="Front. Microbiol.">
        <title>Phaeobacter piscinae sp. nov., a species of the Roseobacter group and potential aquaculture probiont.</title>
        <authorList>
            <person name="Sonnenschein E.C."/>
            <person name="Phippen C.B.W."/>
            <person name="Nielsen K.F."/>
            <person name="Mateiu R.V."/>
            <person name="Melchiorsen J."/>
            <person name="Gram L."/>
            <person name="Overmann J."/>
            <person name="Freese H.M."/>
        </authorList>
    </citation>
    <scope>NUCLEOTIDE SEQUENCE [LARGE SCALE GENOMIC DNA]</scope>
    <source>
        <strain evidence="2 3">P88</strain>
    </source>
</reference>
<dbReference type="EMBL" id="CP010725">
    <property type="protein sequence ID" value="AUR00088.1"/>
    <property type="molecule type" value="Genomic_DNA"/>
</dbReference>
<dbReference type="AlphaFoldDB" id="A0A2I7KBV6"/>
<name>A0A2I7KBV6_9RHOB</name>
<feature type="region of interest" description="Disordered" evidence="1">
    <location>
        <begin position="81"/>
        <end position="114"/>
    </location>
</feature>
<proteinExistence type="predicted"/>
<organism evidence="2 3">
    <name type="scientific">Phaeobacter inhibens</name>
    <dbReference type="NCBI Taxonomy" id="221822"/>
    <lineage>
        <taxon>Bacteria</taxon>
        <taxon>Pseudomonadati</taxon>
        <taxon>Pseudomonadota</taxon>
        <taxon>Alphaproteobacteria</taxon>
        <taxon>Rhodobacterales</taxon>
        <taxon>Roseobacteraceae</taxon>
        <taxon>Phaeobacter</taxon>
    </lineage>
</organism>
<protein>
    <recommendedName>
        <fullName evidence="4">DUF3618 domain-containing protein</fullName>
    </recommendedName>
</protein>
<evidence type="ECO:0000313" key="2">
    <source>
        <dbReference type="EMBL" id="AUR00088.1"/>
    </source>
</evidence>
<dbReference type="Proteomes" id="UP000236447">
    <property type="component" value="Chromosome"/>
</dbReference>
<evidence type="ECO:0008006" key="4">
    <source>
        <dbReference type="Google" id="ProtNLM"/>
    </source>
</evidence>